<feature type="domain" description="DnaA N-terminal" evidence="3">
    <location>
        <begin position="349"/>
        <end position="408"/>
    </location>
</feature>
<dbReference type="Gene3D" id="3.30.300.180">
    <property type="match status" value="1"/>
</dbReference>
<dbReference type="AlphaFoldDB" id="A0A0F5MP49"/>
<proteinExistence type="inferred from homology"/>
<comment type="similarity">
    <text evidence="1">Belongs to the initiator RepB protein family.</text>
</comment>
<dbReference type="SUPFAM" id="SSF46785">
    <property type="entry name" value="Winged helix' DNA-binding domain"/>
    <property type="match status" value="2"/>
</dbReference>
<dbReference type="InterPro" id="IPR036390">
    <property type="entry name" value="WH_DNA-bd_sf"/>
</dbReference>
<dbReference type="Proteomes" id="UP000033358">
    <property type="component" value="Unassembled WGS sequence"/>
</dbReference>
<feature type="domain" description="Initiator Rep protein WH1" evidence="2">
    <location>
        <begin position="11"/>
        <end position="152"/>
    </location>
</feature>
<evidence type="ECO:0000259" key="3">
    <source>
        <dbReference type="Pfam" id="PF11638"/>
    </source>
</evidence>
<dbReference type="Pfam" id="PF01051">
    <property type="entry name" value="Rep3_N"/>
    <property type="match status" value="1"/>
</dbReference>
<dbReference type="EMBL" id="JYHA01000077">
    <property type="protein sequence ID" value="KKB96466.1"/>
    <property type="molecule type" value="Genomic_DNA"/>
</dbReference>
<evidence type="ECO:0000259" key="2">
    <source>
        <dbReference type="Pfam" id="PF01051"/>
    </source>
</evidence>
<dbReference type="InterPro" id="IPR036388">
    <property type="entry name" value="WH-like_DNA-bd_sf"/>
</dbReference>
<dbReference type="InterPro" id="IPR024633">
    <property type="entry name" value="DnaA_N_dom"/>
</dbReference>
<sequence length="419" mass="49322">MQKNDKENHLFKHTAAIHISNNLSLLERKLFNVLLLNAYTNLQTKEIHVIDFKELSSNVGWSNVKSYNEIKEALSVLNTTQIQWNILNKDKKNTWIATTVLSQVKFYEGYCEYAYSPMMRDHLSSPNIYAKLNLLVQNCFKSKYSLALWEFLTEELKDCNQTITDFINVEDFRKIIGAEEDYYSDYRKLNQKIISNSLNEINTKSDLKVNSMQQKEGRKVKSLAFNVKREKEKISQEIMFELPNDDNIEIINPEIIQLKNRLSGEFKLSNDVILNIINNREIDDINHSLNYVKSELNKGVKIRNIASYVVKAINEKWQLHGESSKVSISPELSLIIETRIESEDNPMMKEVLKFLHHKFGNETFKSWFYDFKFVGYDEDEKKISIGVKNKFIKNWVEKNYMKHLEEFFGDKKTIYEVIK</sequence>
<dbReference type="Pfam" id="PF11638">
    <property type="entry name" value="DnaA_N"/>
    <property type="match status" value="1"/>
</dbReference>
<protein>
    <submittedName>
        <fullName evidence="4">Initiator Replication protein</fullName>
    </submittedName>
</protein>
<name>A0A0F5MP49_9RICK</name>
<evidence type="ECO:0000256" key="1">
    <source>
        <dbReference type="ARBA" id="ARBA00038283"/>
    </source>
</evidence>
<dbReference type="InterPro" id="IPR038454">
    <property type="entry name" value="DnaA_N_sf"/>
</dbReference>
<dbReference type="Gene3D" id="1.10.10.10">
    <property type="entry name" value="Winged helix-like DNA-binding domain superfamily/Winged helix DNA-binding domain"/>
    <property type="match status" value="2"/>
</dbReference>
<dbReference type="GO" id="GO:0003887">
    <property type="term" value="F:DNA-directed DNA polymerase activity"/>
    <property type="evidence" value="ECO:0007669"/>
    <property type="project" value="InterPro"/>
</dbReference>
<evidence type="ECO:0000313" key="4">
    <source>
        <dbReference type="EMBL" id="KKB96466.1"/>
    </source>
</evidence>
<reference evidence="4 5" key="1">
    <citation type="submission" date="2015-02" db="EMBL/GenBank/DDBJ databases">
        <title>Single cell genomics of a rare environmental alphaproteobacterium provides unique insights into Rickettsiaceae evolution.</title>
        <authorList>
            <person name="Martijn J."/>
            <person name="Schulz F."/>
            <person name="Zaremba-Niedzwiedzka K."/>
            <person name="Viklund J."/>
            <person name="Stepanauskas R."/>
            <person name="Andersson S.G.E."/>
            <person name="Horn M."/>
            <person name="Guy L."/>
            <person name="Ettema T.J.G."/>
        </authorList>
    </citation>
    <scope>NUCLEOTIDE SEQUENCE [LARGE SCALE GENOMIC DNA]</scope>
    <source>
        <strain evidence="4 5">SCGC AAA041-L04</strain>
    </source>
</reference>
<comment type="caution">
    <text evidence="4">The sequence shown here is derived from an EMBL/GenBank/DDBJ whole genome shotgun (WGS) entry which is preliminary data.</text>
</comment>
<keyword evidence="5" id="KW-1185">Reference proteome</keyword>
<evidence type="ECO:0000313" key="5">
    <source>
        <dbReference type="Proteomes" id="UP000033358"/>
    </source>
</evidence>
<dbReference type="GO" id="GO:0006270">
    <property type="term" value="P:DNA replication initiation"/>
    <property type="evidence" value="ECO:0007669"/>
    <property type="project" value="InterPro"/>
</dbReference>
<dbReference type="Pfam" id="PF21205">
    <property type="entry name" value="Rep3_C"/>
    <property type="match status" value="1"/>
</dbReference>
<dbReference type="InterPro" id="IPR000525">
    <property type="entry name" value="Initiator_Rep_WH1"/>
</dbReference>
<organism evidence="4 5">
    <name type="scientific">Candidatus Arcanibacter lacustris</name>
    <dbReference type="NCBI Taxonomy" id="1607817"/>
    <lineage>
        <taxon>Bacteria</taxon>
        <taxon>Pseudomonadati</taxon>
        <taxon>Pseudomonadota</taxon>
        <taxon>Alphaproteobacteria</taxon>
        <taxon>Rickettsiales</taxon>
        <taxon>Candidatus Arcanibacter</taxon>
    </lineage>
</organism>
<accession>A0A0F5MP49</accession>
<gene>
    <name evidence="4" type="ORF">SZ25_00456</name>
</gene>